<evidence type="ECO:0000313" key="1">
    <source>
        <dbReference type="EMBL" id="KAK7477941.1"/>
    </source>
</evidence>
<evidence type="ECO:0000313" key="2">
    <source>
        <dbReference type="Proteomes" id="UP001519460"/>
    </source>
</evidence>
<dbReference type="AlphaFoldDB" id="A0ABD0JT68"/>
<gene>
    <name evidence="1" type="ORF">BaRGS_00030850</name>
</gene>
<dbReference type="Proteomes" id="UP001519460">
    <property type="component" value="Unassembled WGS sequence"/>
</dbReference>
<comment type="caution">
    <text evidence="1">The sequence shown here is derived from an EMBL/GenBank/DDBJ whole genome shotgun (WGS) entry which is preliminary data.</text>
</comment>
<keyword evidence="2" id="KW-1185">Reference proteome</keyword>
<proteinExistence type="predicted"/>
<dbReference type="EMBL" id="JACVVK020000338">
    <property type="protein sequence ID" value="KAK7477941.1"/>
    <property type="molecule type" value="Genomic_DNA"/>
</dbReference>
<reference evidence="1 2" key="1">
    <citation type="journal article" date="2023" name="Sci. Data">
        <title>Genome assembly of the Korean intertidal mud-creeper Batillaria attramentaria.</title>
        <authorList>
            <person name="Patra A.K."/>
            <person name="Ho P.T."/>
            <person name="Jun S."/>
            <person name="Lee S.J."/>
            <person name="Kim Y."/>
            <person name="Won Y.J."/>
        </authorList>
    </citation>
    <scope>NUCLEOTIDE SEQUENCE [LARGE SCALE GENOMIC DNA]</scope>
    <source>
        <strain evidence="1">Wonlab-2016</strain>
    </source>
</reference>
<name>A0ABD0JT68_9CAEN</name>
<accession>A0ABD0JT68</accession>
<sequence length="106" mass="11501">MFSLVVAVQHTATVAGCDFIPVTDYNTCTADTLSVRNSFNELKHHLAVGLNIVGGGGKKAPPMLKLGKTDSISAQVSTVRQIGLPAYTILRHKFINSWSLRCEEDQ</sequence>
<organism evidence="1 2">
    <name type="scientific">Batillaria attramentaria</name>
    <dbReference type="NCBI Taxonomy" id="370345"/>
    <lineage>
        <taxon>Eukaryota</taxon>
        <taxon>Metazoa</taxon>
        <taxon>Spiralia</taxon>
        <taxon>Lophotrochozoa</taxon>
        <taxon>Mollusca</taxon>
        <taxon>Gastropoda</taxon>
        <taxon>Caenogastropoda</taxon>
        <taxon>Sorbeoconcha</taxon>
        <taxon>Cerithioidea</taxon>
        <taxon>Batillariidae</taxon>
        <taxon>Batillaria</taxon>
    </lineage>
</organism>
<protein>
    <submittedName>
        <fullName evidence="1">Uncharacterized protein</fullName>
    </submittedName>
</protein>